<dbReference type="OrthoDB" id="1001040at2"/>
<sequence length="95" mass="10266">MYFRLGHSRFEPEVADISFEWSVDDHPGAPSPEGITVLVYDESGRPTEVFLSPSGGSVNFGEGGVHSMLLYNNDTESVIISGESHGPLTADHLNC</sequence>
<dbReference type="AlphaFoldDB" id="A0A1C7H4T0"/>
<protein>
    <submittedName>
        <fullName evidence="1">Uncharacterized protein</fullName>
    </submittedName>
</protein>
<dbReference type="InterPro" id="IPR033410">
    <property type="entry name" value="DUF5119"/>
</dbReference>
<keyword evidence="2" id="KW-1185">Reference proteome</keyword>
<dbReference type="KEGG" id="bcae:A4V03_20015"/>
<name>A0A1C7H4T0_9BACE</name>
<evidence type="ECO:0000313" key="2">
    <source>
        <dbReference type="Proteomes" id="UP000092631"/>
    </source>
</evidence>
<dbReference type="Pfam" id="PF17145">
    <property type="entry name" value="DUF5119"/>
    <property type="match status" value="1"/>
</dbReference>
<accession>A0A1C7H4T0</accession>
<dbReference type="EMBL" id="CP015401">
    <property type="protein sequence ID" value="ANU59575.2"/>
    <property type="molecule type" value="Genomic_DNA"/>
</dbReference>
<evidence type="ECO:0000313" key="1">
    <source>
        <dbReference type="EMBL" id="ANU59575.2"/>
    </source>
</evidence>
<gene>
    <name evidence="1" type="ORF">A4V03_20015</name>
</gene>
<dbReference type="Proteomes" id="UP000092631">
    <property type="component" value="Chromosome"/>
</dbReference>
<proteinExistence type="predicted"/>
<organism evidence="1 2">
    <name type="scientific">Bacteroides caecimuris</name>
    <dbReference type="NCBI Taxonomy" id="1796613"/>
    <lineage>
        <taxon>Bacteria</taxon>
        <taxon>Pseudomonadati</taxon>
        <taxon>Bacteroidota</taxon>
        <taxon>Bacteroidia</taxon>
        <taxon>Bacteroidales</taxon>
        <taxon>Bacteroidaceae</taxon>
        <taxon>Bacteroides</taxon>
    </lineage>
</organism>
<reference evidence="2" key="1">
    <citation type="submission" date="2016-04" db="EMBL/GenBank/DDBJ databases">
        <title>Complete Genome Sequences of Twelve Strains of a Stable Defined Moderately Diverse Mouse Microbiota 2 (sDMDMm2).</title>
        <authorList>
            <person name="Uchimura Y."/>
            <person name="Wyss M."/>
            <person name="Brugiroux S."/>
            <person name="Limenitakis J.P."/>
            <person name="Stecher B."/>
            <person name="McCoy K.D."/>
            <person name="Macpherson A.J."/>
        </authorList>
    </citation>
    <scope>NUCLEOTIDE SEQUENCE [LARGE SCALE GENOMIC DNA]</scope>
    <source>
        <strain evidence="2">I48</strain>
    </source>
</reference>